<evidence type="ECO:0000313" key="2">
    <source>
        <dbReference type="Proteomes" id="UP000006967"/>
    </source>
</evidence>
<protein>
    <submittedName>
        <fullName evidence="1">Transposase for insertion sequence element IS232</fullName>
    </submittedName>
</protein>
<dbReference type="AlphaFoldDB" id="A0A9W5KX02"/>
<proteinExistence type="predicted"/>
<organism evidence="1 2">
    <name type="scientific">Bacillus cereus VD154</name>
    <dbReference type="NCBI Taxonomy" id="1053238"/>
    <lineage>
        <taxon>Bacteria</taxon>
        <taxon>Bacillati</taxon>
        <taxon>Bacillota</taxon>
        <taxon>Bacilli</taxon>
        <taxon>Bacillales</taxon>
        <taxon>Bacillaceae</taxon>
        <taxon>Bacillus</taxon>
        <taxon>Bacillus cereus group</taxon>
    </lineage>
</organism>
<gene>
    <name evidence="1" type="ORF">IK5_02997</name>
</gene>
<sequence length="31" mass="3559">MTKPFETFGSVLKVVVTDNMKTVMNETRKVK</sequence>
<accession>A0A9W5KX02</accession>
<dbReference type="EMBL" id="AHFG01000031">
    <property type="protein sequence ID" value="EJR71531.1"/>
    <property type="molecule type" value="Genomic_DNA"/>
</dbReference>
<comment type="caution">
    <text evidence="1">The sequence shown here is derived from an EMBL/GenBank/DDBJ whole genome shotgun (WGS) entry which is preliminary data.</text>
</comment>
<evidence type="ECO:0000313" key="1">
    <source>
        <dbReference type="EMBL" id="EJR71531.1"/>
    </source>
</evidence>
<reference evidence="1 2" key="1">
    <citation type="submission" date="2012-04" db="EMBL/GenBank/DDBJ databases">
        <title>The Genome Sequence of Bacillus cereus VD154.</title>
        <authorList>
            <consortium name="The Broad Institute Genome Sequencing Platform"/>
            <consortium name="The Broad Institute Genome Sequencing Center for Infectious Disease"/>
            <person name="Feldgarden M."/>
            <person name="Van der Auwera G.A."/>
            <person name="Mahillon J."/>
            <person name="Duprez V."/>
            <person name="Timmery S."/>
            <person name="Mattelet C."/>
            <person name="Dierick K."/>
            <person name="Sun M."/>
            <person name="Yu Z."/>
            <person name="Zhu L."/>
            <person name="Hu X."/>
            <person name="Shank E.B."/>
            <person name="Swiecicka I."/>
            <person name="Hansen B.M."/>
            <person name="Andrup L."/>
            <person name="Young S.K."/>
            <person name="Zeng Q."/>
            <person name="Gargeya S."/>
            <person name="Fitzgerald M."/>
            <person name="Haas B."/>
            <person name="Abouelleil A."/>
            <person name="Alvarado L."/>
            <person name="Arachchi H.M."/>
            <person name="Berlin A."/>
            <person name="Chapman S.B."/>
            <person name="Goldberg J."/>
            <person name="Griggs A."/>
            <person name="Gujja S."/>
            <person name="Hansen M."/>
            <person name="Howarth C."/>
            <person name="Imamovic A."/>
            <person name="Larimer J."/>
            <person name="McCowen C."/>
            <person name="Montmayeur A."/>
            <person name="Murphy C."/>
            <person name="Neiman D."/>
            <person name="Pearson M."/>
            <person name="Priest M."/>
            <person name="Roberts A."/>
            <person name="Saif S."/>
            <person name="Shea T."/>
            <person name="Sisk P."/>
            <person name="Sykes S."/>
            <person name="Wortman J."/>
            <person name="Nusbaum C."/>
            <person name="Birren B."/>
        </authorList>
    </citation>
    <scope>NUCLEOTIDE SEQUENCE [LARGE SCALE GENOMIC DNA]</scope>
    <source>
        <strain evidence="1 2">VD154</strain>
    </source>
</reference>
<name>A0A9W5KX02_BACCE</name>
<dbReference type="Proteomes" id="UP000006967">
    <property type="component" value="Unassembled WGS sequence"/>
</dbReference>